<name>A0A4Y7T712_COPMI</name>
<comment type="caution">
    <text evidence="2">The sequence shown here is derived from an EMBL/GenBank/DDBJ whole genome shotgun (WGS) entry which is preliminary data.</text>
</comment>
<evidence type="ECO:0000313" key="2">
    <source>
        <dbReference type="EMBL" id="TEB29339.1"/>
    </source>
</evidence>
<protein>
    <submittedName>
        <fullName evidence="2">Uncharacterized protein</fullName>
    </submittedName>
</protein>
<evidence type="ECO:0000256" key="1">
    <source>
        <dbReference type="SAM" id="MobiDB-lite"/>
    </source>
</evidence>
<proteinExistence type="predicted"/>
<dbReference type="AlphaFoldDB" id="A0A4Y7T712"/>
<dbReference type="Proteomes" id="UP000298030">
    <property type="component" value="Unassembled WGS sequence"/>
</dbReference>
<dbReference type="EMBL" id="QPFP01000028">
    <property type="protein sequence ID" value="TEB29339.1"/>
    <property type="molecule type" value="Genomic_DNA"/>
</dbReference>
<reference evidence="2 3" key="1">
    <citation type="journal article" date="2019" name="Nat. Ecol. Evol.">
        <title>Megaphylogeny resolves global patterns of mushroom evolution.</title>
        <authorList>
            <person name="Varga T."/>
            <person name="Krizsan K."/>
            <person name="Foldi C."/>
            <person name="Dima B."/>
            <person name="Sanchez-Garcia M."/>
            <person name="Sanchez-Ramirez S."/>
            <person name="Szollosi G.J."/>
            <person name="Szarkandi J.G."/>
            <person name="Papp V."/>
            <person name="Albert L."/>
            <person name="Andreopoulos W."/>
            <person name="Angelini C."/>
            <person name="Antonin V."/>
            <person name="Barry K.W."/>
            <person name="Bougher N.L."/>
            <person name="Buchanan P."/>
            <person name="Buyck B."/>
            <person name="Bense V."/>
            <person name="Catcheside P."/>
            <person name="Chovatia M."/>
            <person name="Cooper J."/>
            <person name="Damon W."/>
            <person name="Desjardin D."/>
            <person name="Finy P."/>
            <person name="Geml J."/>
            <person name="Haridas S."/>
            <person name="Hughes K."/>
            <person name="Justo A."/>
            <person name="Karasinski D."/>
            <person name="Kautmanova I."/>
            <person name="Kiss B."/>
            <person name="Kocsube S."/>
            <person name="Kotiranta H."/>
            <person name="LaButti K.M."/>
            <person name="Lechner B.E."/>
            <person name="Liimatainen K."/>
            <person name="Lipzen A."/>
            <person name="Lukacs Z."/>
            <person name="Mihaltcheva S."/>
            <person name="Morgado L.N."/>
            <person name="Niskanen T."/>
            <person name="Noordeloos M.E."/>
            <person name="Ohm R.A."/>
            <person name="Ortiz-Santana B."/>
            <person name="Ovrebo C."/>
            <person name="Racz N."/>
            <person name="Riley R."/>
            <person name="Savchenko A."/>
            <person name="Shiryaev A."/>
            <person name="Soop K."/>
            <person name="Spirin V."/>
            <person name="Szebenyi C."/>
            <person name="Tomsovsky M."/>
            <person name="Tulloss R.E."/>
            <person name="Uehling J."/>
            <person name="Grigoriev I.V."/>
            <person name="Vagvolgyi C."/>
            <person name="Papp T."/>
            <person name="Martin F.M."/>
            <person name="Miettinen O."/>
            <person name="Hibbett D.S."/>
            <person name="Nagy L.G."/>
        </authorList>
    </citation>
    <scope>NUCLEOTIDE SEQUENCE [LARGE SCALE GENOMIC DNA]</scope>
    <source>
        <strain evidence="2 3">FP101781</strain>
    </source>
</reference>
<gene>
    <name evidence="2" type="ORF">FA13DRAFT_1775605</name>
</gene>
<evidence type="ECO:0000313" key="3">
    <source>
        <dbReference type="Proteomes" id="UP000298030"/>
    </source>
</evidence>
<sequence length="210" mass="23566">MNVISHHELDLIHQCVLKHMRAQRALRSHEVTSVHTEGMVNRARYRRPPRAGKKARAIGHTQFIQGALECEGAKMGGSVTEKTHLVLGENPEAGGFGEAVVGCFAVLTIPSRKPQSQDEGIGNRQQQAKTRWRTYCSRSFRDLTFSRVTLAMERGDHTQRAQPIRKRLMCARPGTCTDGRTPISWPLANLQAPKKTTQRDPGNHPWDVDE</sequence>
<keyword evidence="3" id="KW-1185">Reference proteome</keyword>
<feature type="region of interest" description="Disordered" evidence="1">
    <location>
        <begin position="181"/>
        <end position="210"/>
    </location>
</feature>
<accession>A0A4Y7T712</accession>
<organism evidence="2 3">
    <name type="scientific">Coprinellus micaceus</name>
    <name type="common">Glistening ink-cap mushroom</name>
    <name type="synonym">Coprinus micaceus</name>
    <dbReference type="NCBI Taxonomy" id="71717"/>
    <lineage>
        <taxon>Eukaryota</taxon>
        <taxon>Fungi</taxon>
        <taxon>Dikarya</taxon>
        <taxon>Basidiomycota</taxon>
        <taxon>Agaricomycotina</taxon>
        <taxon>Agaricomycetes</taxon>
        <taxon>Agaricomycetidae</taxon>
        <taxon>Agaricales</taxon>
        <taxon>Agaricineae</taxon>
        <taxon>Psathyrellaceae</taxon>
        <taxon>Coprinellus</taxon>
    </lineage>
</organism>